<comment type="similarity">
    <text evidence="1">Belongs to the bacterial solute-binding protein 9 family.</text>
</comment>
<evidence type="ECO:0000313" key="5">
    <source>
        <dbReference type="EMBL" id="EFV00509.1"/>
    </source>
</evidence>
<name>E6MJZ0_9FIRM</name>
<feature type="region of interest" description="Disordered" evidence="4">
    <location>
        <begin position="139"/>
        <end position="162"/>
    </location>
</feature>
<evidence type="ECO:0000256" key="3">
    <source>
        <dbReference type="ARBA" id="ARBA00022729"/>
    </source>
</evidence>
<dbReference type="Gene3D" id="3.40.50.1980">
    <property type="entry name" value="Nitrogenase molybdenum iron protein domain"/>
    <property type="match status" value="2"/>
</dbReference>
<dbReference type="RefSeq" id="WP_006599747.1">
    <property type="nucleotide sequence ID" value="NZ_GL622359.1"/>
</dbReference>
<evidence type="ECO:0000313" key="6">
    <source>
        <dbReference type="Proteomes" id="UP000004754"/>
    </source>
</evidence>
<dbReference type="GO" id="GO:0046872">
    <property type="term" value="F:metal ion binding"/>
    <property type="evidence" value="ECO:0007669"/>
    <property type="project" value="InterPro"/>
</dbReference>
<keyword evidence="2" id="KW-0813">Transport</keyword>
<reference evidence="5 6" key="1">
    <citation type="submission" date="2010-12" db="EMBL/GenBank/DDBJ databases">
        <authorList>
            <person name="Muzny D."/>
            <person name="Qin X."/>
            <person name="Deng J."/>
            <person name="Jiang H."/>
            <person name="Liu Y."/>
            <person name="Qu J."/>
            <person name="Song X.-Z."/>
            <person name="Zhang L."/>
            <person name="Thornton R."/>
            <person name="Coyle M."/>
            <person name="Francisco L."/>
            <person name="Jackson L."/>
            <person name="Javaid M."/>
            <person name="Korchina V."/>
            <person name="Kovar C."/>
            <person name="Mata R."/>
            <person name="Mathew T."/>
            <person name="Ngo R."/>
            <person name="Nguyen L."/>
            <person name="Nguyen N."/>
            <person name="Okwuonu G."/>
            <person name="Ongeri F."/>
            <person name="Pham C."/>
            <person name="Simmons D."/>
            <person name="Wilczek-Boney K."/>
            <person name="Hale W."/>
            <person name="Jakkamsetti A."/>
            <person name="Pham P."/>
            <person name="Ruth R."/>
            <person name="San Lucas F."/>
            <person name="Warren J."/>
            <person name="Zhang J."/>
            <person name="Zhao Z."/>
            <person name="Zhou C."/>
            <person name="Zhu D."/>
            <person name="Lee S."/>
            <person name="Bess C."/>
            <person name="Blankenburg K."/>
            <person name="Forbes L."/>
            <person name="Fu Q."/>
            <person name="Gubbala S."/>
            <person name="Hirani K."/>
            <person name="Jayaseelan J.C."/>
            <person name="Lara F."/>
            <person name="Munidasa M."/>
            <person name="Palculict T."/>
            <person name="Patil S."/>
            <person name="Pu L.-L."/>
            <person name="Saada N."/>
            <person name="Tang L."/>
            <person name="Weissenberger G."/>
            <person name="Zhu Y."/>
            <person name="Hemphill L."/>
            <person name="Shang Y."/>
            <person name="Youmans B."/>
            <person name="Ayvaz T."/>
            <person name="Ross M."/>
            <person name="Santibanez J."/>
            <person name="Aqrawi P."/>
            <person name="Gross S."/>
            <person name="Joshi V."/>
            <person name="Fowler G."/>
            <person name="Nazareth L."/>
            <person name="Reid J."/>
            <person name="Worley K."/>
            <person name="Petrosino J."/>
            <person name="Highlander S."/>
            <person name="Gibbs R."/>
        </authorList>
    </citation>
    <scope>NUCLEOTIDE SEQUENCE [LARGE SCALE GENOMIC DNA]</scope>
    <source>
        <strain evidence="5 6">ATCC 23263</strain>
    </source>
</reference>
<comment type="caution">
    <text evidence="5">The sequence shown here is derived from an EMBL/GenBank/DDBJ whole genome shotgun (WGS) entry which is preliminary data.</text>
</comment>
<keyword evidence="6" id="KW-1185">Reference proteome</keyword>
<evidence type="ECO:0000256" key="4">
    <source>
        <dbReference type="SAM" id="MobiDB-lite"/>
    </source>
</evidence>
<dbReference type="Proteomes" id="UP000004754">
    <property type="component" value="Unassembled WGS sequence"/>
</dbReference>
<dbReference type="GO" id="GO:0030001">
    <property type="term" value="P:metal ion transport"/>
    <property type="evidence" value="ECO:0007669"/>
    <property type="project" value="InterPro"/>
</dbReference>
<dbReference type="HOGENOM" id="CLU_016838_1_0_9"/>
<organism evidence="5 6">
    <name type="scientific">Pseudoramibacter alactolyticus ATCC 23263</name>
    <dbReference type="NCBI Taxonomy" id="887929"/>
    <lineage>
        <taxon>Bacteria</taxon>
        <taxon>Bacillati</taxon>
        <taxon>Bacillota</taxon>
        <taxon>Clostridia</taxon>
        <taxon>Eubacteriales</taxon>
        <taxon>Eubacteriaceae</taxon>
        <taxon>Pseudoramibacter</taxon>
    </lineage>
</organism>
<protein>
    <submittedName>
        <fullName evidence="5">ABC transporter, substrate-binding protein</fullName>
    </submittedName>
</protein>
<dbReference type="Pfam" id="PF01297">
    <property type="entry name" value="ZnuA"/>
    <property type="match status" value="1"/>
</dbReference>
<dbReference type="eggNOG" id="COG0803">
    <property type="taxonomic scope" value="Bacteria"/>
</dbReference>
<evidence type="ECO:0000256" key="1">
    <source>
        <dbReference type="ARBA" id="ARBA00011028"/>
    </source>
</evidence>
<dbReference type="AlphaFoldDB" id="E6MJZ0"/>
<dbReference type="PANTHER" id="PTHR42953:SF3">
    <property type="entry name" value="HIGH-AFFINITY ZINC UPTAKE SYSTEM PROTEIN ZNUA"/>
    <property type="match status" value="1"/>
</dbReference>
<proteinExistence type="inferred from homology"/>
<gene>
    <name evidence="5" type="ORF">HMP0721_2325</name>
</gene>
<dbReference type="InterPro" id="IPR050492">
    <property type="entry name" value="Bact_metal-bind_prot9"/>
</dbReference>
<dbReference type="InterPro" id="IPR006127">
    <property type="entry name" value="ZnuA-like"/>
</dbReference>
<dbReference type="PANTHER" id="PTHR42953">
    <property type="entry name" value="HIGH-AFFINITY ZINC UPTAKE SYSTEM PROTEIN ZNUA-RELATED"/>
    <property type="match status" value="1"/>
</dbReference>
<evidence type="ECO:0000256" key="2">
    <source>
        <dbReference type="ARBA" id="ARBA00022448"/>
    </source>
</evidence>
<dbReference type="EMBL" id="AEQN01000033">
    <property type="protein sequence ID" value="EFV00509.1"/>
    <property type="molecule type" value="Genomic_DNA"/>
</dbReference>
<feature type="compositionally biased region" description="Basic and acidic residues" evidence="4">
    <location>
        <begin position="139"/>
        <end position="154"/>
    </location>
</feature>
<keyword evidence="3" id="KW-0732">Signal</keyword>
<dbReference type="SUPFAM" id="SSF53807">
    <property type="entry name" value="Helical backbone' metal receptor"/>
    <property type="match status" value="1"/>
</dbReference>
<sequence>MTTAKQKRGIRALIVLVLMAALCLPLLATGCGKANESKKSTAGGKKLKVVATVFPEYDWAKQILGKRAADTELTLLLKNGTDLHSYQPSAKDIAKIANCDVFIHVGGESDGWVKDALKEAKNKNMQVINLMEVMGKNKKQEEVKEGMQAEKEDEKEGEEGEEEVEYDEHVWLSLKNARTLCAAIEKALAKADSAHADTYAKNLKAYDAKLAGLDKDYAKTAASAKNKTLVFGDRFPFRYMVDDYNLDYYAAFVGCSAESEASFKTIAFLAKKVDALNLKYVMTIENNDHKIAKTIIKNTKKKNQKILTLDSMQSTTSKDIKGGATYLKVMRNNLKVLRKAL</sequence>
<accession>E6MJZ0</accession>
<dbReference type="STRING" id="887929.HMP0721_2325"/>
<dbReference type="PROSITE" id="PS51257">
    <property type="entry name" value="PROKAR_LIPOPROTEIN"/>
    <property type="match status" value="1"/>
</dbReference>